<sequence length="153" mass="17402">MSGHLPGTLLLAVLLARAELKPASAGKWARCGQSGRPTNIPCMDHARWYNLTANLGEGTETSHDDSILVGPSTFDKIRESHLQGCVLKKIFQFYDQVFYGKVGNYADLRDFIARLNKCVLRVPCLRRCRKLYQEVQGMSMDEYTQLFFRPEDK</sequence>
<dbReference type="EMBL" id="JAFDVH010000023">
    <property type="protein sequence ID" value="KAG7456110.1"/>
    <property type="molecule type" value="Genomic_DNA"/>
</dbReference>
<evidence type="ECO:0000313" key="2">
    <source>
        <dbReference type="EMBL" id="KAG7456110.1"/>
    </source>
</evidence>
<feature type="signal peptide" evidence="1">
    <location>
        <begin position="1"/>
        <end position="25"/>
    </location>
</feature>
<name>A0A9D3SUK7_MEGAT</name>
<dbReference type="AlphaFoldDB" id="A0A9D3SUK7"/>
<organism evidence="2 3">
    <name type="scientific">Megalops atlanticus</name>
    <name type="common">Tarpon</name>
    <name type="synonym">Clupea gigantea</name>
    <dbReference type="NCBI Taxonomy" id="7932"/>
    <lineage>
        <taxon>Eukaryota</taxon>
        <taxon>Metazoa</taxon>
        <taxon>Chordata</taxon>
        <taxon>Craniata</taxon>
        <taxon>Vertebrata</taxon>
        <taxon>Euteleostomi</taxon>
        <taxon>Actinopterygii</taxon>
        <taxon>Neopterygii</taxon>
        <taxon>Teleostei</taxon>
        <taxon>Elopiformes</taxon>
        <taxon>Megalopidae</taxon>
        <taxon>Megalops</taxon>
    </lineage>
</organism>
<gene>
    <name evidence="2" type="ORF">MATL_G00248320</name>
</gene>
<feature type="chain" id="PRO_5038977382" evidence="1">
    <location>
        <begin position="26"/>
        <end position="153"/>
    </location>
</feature>
<comment type="caution">
    <text evidence="2">The sequence shown here is derived from an EMBL/GenBank/DDBJ whole genome shotgun (WGS) entry which is preliminary data.</text>
</comment>
<protein>
    <submittedName>
        <fullName evidence="2">Uncharacterized protein</fullName>
    </submittedName>
</protein>
<dbReference type="OrthoDB" id="8846145at2759"/>
<evidence type="ECO:0000313" key="3">
    <source>
        <dbReference type="Proteomes" id="UP001046870"/>
    </source>
</evidence>
<keyword evidence="1" id="KW-0732">Signal</keyword>
<reference evidence="2" key="1">
    <citation type="submission" date="2021-01" db="EMBL/GenBank/DDBJ databases">
        <authorList>
            <person name="Zahm M."/>
            <person name="Roques C."/>
            <person name="Cabau C."/>
            <person name="Klopp C."/>
            <person name="Donnadieu C."/>
            <person name="Jouanno E."/>
            <person name="Lampietro C."/>
            <person name="Louis A."/>
            <person name="Herpin A."/>
            <person name="Echchiki A."/>
            <person name="Berthelot C."/>
            <person name="Parey E."/>
            <person name="Roest-Crollius H."/>
            <person name="Braasch I."/>
            <person name="Postlethwait J."/>
            <person name="Bobe J."/>
            <person name="Montfort J."/>
            <person name="Bouchez O."/>
            <person name="Begum T."/>
            <person name="Mejri S."/>
            <person name="Adams A."/>
            <person name="Chen W.-J."/>
            <person name="Guiguen Y."/>
        </authorList>
    </citation>
    <scope>NUCLEOTIDE SEQUENCE</scope>
    <source>
        <strain evidence="2">YG-15Mar2019-1</strain>
        <tissue evidence="2">Brain</tissue>
    </source>
</reference>
<evidence type="ECO:0000256" key="1">
    <source>
        <dbReference type="SAM" id="SignalP"/>
    </source>
</evidence>
<keyword evidence="3" id="KW-1185">Reference proteome</keyword>
<proteinExistence type="predicted"/>
<accession>A0A9D3SUK7</accession>
<dbReference type="Proteomes" id="UP001046870">
    <property type="component" value="Chromosome 23"/>
</dbReference>